<keyword evidence="5" id="KW-1185">Reference proteome</keyword>
<dbReference type="GO" id="GO:0008333">
    <property type="term" value="P:endosome to lysosome transport"/>
    <property type="evidence" value="ECO:0007669"/>
    <property type="project" value="TreeGrafter"/>
</dbReference>
<reference evidence="4 5" key="1">
    <citation type="submission" date="2011-02" db="EMBL/GenBank/DDBJ databases">
        <title>The Genome Sequence of Sphaeroforma arctica JP610.</title>
        <authorList>
            <consortium name="The Broad Institute Genome Sequencing Platform"/>
            <person name="Russ C."/>
            <person name="Cuomo C."/>
            <person name="Young S.K."/>
            <person name="Zeng Q."/>
            <person name="Gargeya S."/>
            <person name="Alvarado L."/>
            <person name="Berlin A."/>
            <person name="Chapman S.B."/>
            <person name="Chen Z."/>
            <person name="Freedman E."/>
            <person name="Gellesch M."/>
            <person name="Goldberg J."/>
            <person name="Griggs A."/>
            <person name="Gujja S."/>
            <person name="Heilman E."/>
            <person name="Heiman D."/>
            <person name="Howarth C."/>
            <person name="Mehta T."/>
            <person name="Neiman D."/>
            <person name="Pearson M."/>
            <person name="Roberts A."/>
            <person name="Saif S."/>
            <person name="Shea T."/>
            <person name="Shenoy N."/>
            <person name="Sisk P."/>
            <person name="Stolte C."/>
            <person name="Sykes S."/>
            <person name="White J."/>
            <person name="Yandava C."/>
            <person name="Burger G."/>
            <person name="Gray M.W."/>
            <person name="Holland P.W.H."/>
            <person name="King N."/>
            <person name="Lang F.B.F."/>
            <person name="Roger A.J."/>
            <person name="Ruiz-Trillo I."/>
            <person name="Haas B."/>
            <person name="Nusbaum C."/>
            <person name="Birren B."/>
        </authorList>
    </citation>
    <scope>NUCLEOTIDE SEQUENCE [LARGE SCALE GENOMIC DNA]</scope>
    <source>
        <strain evidence="4 5">JP610</strain>
    </source>
</reference>
<dbReference type="OrthoDB" id="5399166at2759"/>
<dbReference type="InterPro" id="IPR017246">
    <property type="entry name" value="Snapin"/>
</dbReference>
<comment type="similarity">
    <text evidence="1">Belongs to the SNAPIN family.</text>
</comment>
<sequence>MRHVVLRTSFIRKMFCHLSVDAILIVSLSHTTHFISSGLKSALLPLAAALEEASGQVTQSQLQVGSDIDRLEIEIEKFMKNYTLPSDCEQQLKKLESFKQRLNTVVHRMSGVQNRIDNMTRSIDKTTQRRKWQLGGFSM</sequence>
<keyword evidence="2" id="KW-0175">Coiled coil</keyword>
<proteinExistence type="inferred from homology"/>
<evidence type="ECO:0000256" key="3">
    <source>
        <dbReference type="ARBA" id="ARBA00033330"/>
    </source>
</evidence>
<dbReference type="InterPro" id="IPR028119">
    <property type="entry name" value="Snapin/Pallidin/Snn1"/>
</dbReference>
<dbReference type="GO" id="GO:0007040">
    <property type="term" value="P:lysosome organization"/>
    <property type="evidence" value="ECO:0007669"/>
    <property type="project" value="TreeGrafter"/>
</dbReference>
<evidence type="ECO:0000313" key="5">
    <source>
        <dbReference type="Proteomes" id="UP000054560"/>
    </source>
</evidence>
<dbReference type="Proteomes" id="UP000054560">
    <property type="component" value="Unassembled WGS sequence"/>
</dbReference>
<gene>
    <name evidence="4" type="ORF">SARC_06683</name>
</gene>
<dbReference type="PANTHER" id="PTHR31305:SF2">
    <property type="entry name" value="SNARE-ASSOCIATED PROTEIN SNAPIN"/>
    <property type="match status" value="1"/>
</dbReference>
<evidence type="ECO:0000313" key="4">
    <source>
        <dbReference type="EMBL" id="KNC80968.1"/>
    </source>
</evidence>
<dbReference type="AlphaFoldDB" id="A0A0L0FYC4"/>
<dbReference type="GO" id="GO:0031083">
    <property type="term" value="C:BLOC-1 complex"/>
    <property type="evidence" value="ECO:0007669"/>
    <property type="project" value="InterPro"/>
</dbReference>
<evidence type="ECO:0000256" key="2">
    <source>
        <dbReference type="ARBA" id="ARBA00023054"/>
    </source>
</evidence>
<dbReference type="GO" id="GO:0032418">
    <property type="term" value="P:lysosome localization"/>
    <property type="evidence" value="ECO:0007669"/>
    <property type="project" value="TreeGrafter"/>
</dbReference>
<evidence type="ECO:0000256" key="1">
    <source>
        <dbReference type="ARBA" id="ARBA00006111"/>
    </source>
</evidence>
<accession>A0A0L0FYC4</accession>
<protein>
    <recommendedName>
        <fullName evidence="3">Biogenesis of lysosome-related organelles complex 1 subunit 7</fullName>
    </recommendedName>
</protein>
<dbReference type="GeneID" id="25907187"/>
<dbReference type="RefSeq" id="XP_014154870.1">
    <property type="nucleotide sequence ID" value="XM_014299395.1"/>
</dbReference>
<dbReference type="Pfam" id="PF14712">
    <property type="entry name" value="Snapin_Pallidin"/>
    <property type="match status" value="1"/>
</dbReference>
<dbReference type="GO" id="GO:0000149">
    <property type="term" value="F:SNARE binding"/>
    <property type="evidence" value="ECO:0007669"/>
    <property type="project" value="TreeGrafter"/>
</dbReference>
<dbReference type="GO" id="GO:0099078">
    <property type="term" value="C:BORC complex"/>
    <property type="evidence" value="ECO:0007669"/>
    <property type="project" value="TreeGrafter"/>
</dbReference>
<name>A0A0L0FYC4_9EUKA</name>
<dbReference type="EMBL" id="KQ242084">
    <property type="protein sequence ID" value="KNC80968.1"/>
    <property type="molecule type" value="Genomic_DNA"/>
</dbReference>
<organism evidence="4 5">
    <name type="scientific">Sphaeroforma arctica JP610</name>
    <dbReference type="NCBI Taxonomy" id="667725"/>
    <lineage>
        <taxon>Eukaryota</taxon>
        <taxon>Ichthyosporea</taxon>
        <taxon>Ichthyophonida</taxon>
        <taxon>Sphaeroforma</taxon>
    </lineage>
</organism>
<dbReference type="PANTHER" id="PTHR31305">
    <property type="entry name" value="SNARE-ASSOCIATED PROTEIN SNAPIN"/>
    <property type="match status" value="1"/>
</dbReference>
<dbReference type="GO" id="GO:0006886">
    <property type="term" value="P:intracellular protein transport"/>
    <property type="evidence" value="ECO:0007669"/>
    <property type="project" value="InterPro"/>
</dbReference>